<evidence type="ECO:0000313" key="2">
    <source>
        <dbReference type="EMBL" id="MWN21441.1"/>
    </source>
</evidence>
<dbReference type="SUPFAM" id="SSF53448">
    <property type="entry name" value="Nucleotide-diphospho-sugar transferases"/>
    <property type="match status" value="1"/>
</dbReference>
<proteinExistence type="predicted"/>
<organism evidence="2 3">
    <name type="scientific">Leuconostoc lactis</name>
    <dbReference type="NCBI Taxonomy" id="1246"/>
    <lineage>
        <taxon>Bacteria</taxon>
        <taxon>Bacillati</taxon>
        <taxon>Bacillota</taxon>
        <taxon>Bacilli</taxon>
        <taxon>Lactobacillales</taxon>
        <taxon>Lactobacillaceae</taxon>
        <taxon>Leuconostoc</taxon>
    </lineage>
</organism>
<evidence type="ECO:0000259" key="1">
    <source>
        <dbReference type="Pfam" id="PF00535"/>
    </source>
</evidence>
<comment type="caution">
    <text evidence="2">The sequence shown here is derived from an EMBL/GenBank/DDBJ whole genome shotgun (WGS) entry which is preliminary data.</text>
</comment>
<dbReference type="Proteomes" id="UP000478636">
    <property type="component" value="Unassembled WGS sequence"/>
</dbReference>
<feature type="domain" description="Glycosyltransferase 2-like" evidence="1">
    <location>
        <begin position="39"/>
        <end position="103"/>
    </location>
</feature>
<sequence length="156" mass="17973">MKIEDVTKVVLYTNVKLFYSKSNVSKNLRVSQINRDEKVIIITSIGRPELRAAIDSVKNQTYKNIEIIVVLDGSLPDGIDNQDVQVIYLDHVKNGNISRNIGITAHKQSGIYHDFNKIVFGKGQWVTTFETLIPCYDEVVQHQYSQRKTKRLCKRY</sequence>
<dbReference type="InterPro" id="IPR001173">
    <property type="entry name" value="Glyco_trans_2-like"/>
</dbReference>
<evidence type="ECO:0000313" key="3">
    <source>
        <dbReference type="Proteomes" id="UP000478636"/>
    </source>
</evidence>
<name>A0A6L7AGA4_LEULA</name>
<protein>
    <submittedName>
        <fullName evidence="2">Glycosyltransferase</fullName>
    </submittedName>
</protein>
<dbReference type="GO" id="GO:0016740">
    <property type="term" value="F:transferase activity"/>
    <property type="evidence" value="ECO:0007669"/>
    <property type="project" value="UniProtKB-KW"/>
</dbReference>
<dbReference type="AlphaFoldDB" id="A0A6L7AGA4"/>
<dbReference type="Gene3D" id="3.90.550.10">
    <property type="entry name" value="Spore Coat Polysaccharide Biosynthesis Protein SpsA, Chain A"/>
    <property type="match status" value="1"/>
</dbReference>
<dbReference type="EMBL" id="WSZI01000014">
    <property type="protein sequence ID" value="MWN21441.1"/>
    <property type="molecule type" value="Genomic_DNA"/>
</dbReference>
<gene>
    <name evidence="2" type="ORF">GQS40_08050</name>
</gene>
<dbReference type="CDD" id="cd00761">
    <property type="entry name" value="Glyco_tranf_GTA_type"/>
    <property type="match status" value="1"/>
</dbReference>
<keyword evidence="2" id="KW-0808">Transferase</keyword>
<dbReference type="Pfam" id="PF00535">
    <property type="entry name" value="Glycos_transf_2"/>
    <property type="match status" value="1"/>
</dbReference>
<accession>A0A6L7AGA4</accession>
<dbReference type="InterPro" id="IPR029044">
    <property type="entry name" value="Nucleotide-diphossugar_trans"/>
</dbReference>
<reference evidence="2 3" key="1">
    <citation type="submission" date="2019-12" db="EMBL/GenBank/DDBJ databases">
        <title>Complete genome sequence of Leuconostoc lactis strain AVN1 provides insights into metabolic potential.</title>
        <authorList>
            <person name="Besrour N."/>
            <person name="Najjari A."/>
            <person name="Fhoula I."/>
            <person name="Jaballah S."/>
            <person name="Klibi N."/>
            <person name="Ouzari H.I."/>
        </authorList>
    </citation>
    <scope>NUCLEOTIDE SEQUENCE [LARGE SCALE GENOMIC DNA]</scope>
    <source>
        <strain evidence="2 3">AVN1</strain>
    </source>
</reference>